<dbReference type="AlphaFoldDB" id="A0A177KD98"/>
<sequence>MSGLKPVFREAREAVVIGAGRLKDRLHQVADNMDGHLDTIVRRVRDEDNFNNAVVTNRGGNAKVTVYDPATGRPITEYGHIREDFGSSTRGDNATAVGNSVPGDYDGGHLGGHRFFGDTADPGIVPQASNLNRVAWRVMENEWAAWSRRGYQVDYTIDVYPPGAALPDTFEVSYTVTNPNTGEQILQAYPYFYNQPGQVFTRVPSAEMPPIS</sequence>
<organism evidence="2 3">
    <name type="scientific">Microbacterium oleivorans</name>
    <dbReference type="NCBI Taxonomy" id="273677"/>
    <lineage>
        <taxon>Bacteria</taxon>
        <taxon>Bacillati</taxon>
        <taxon>Actinomycetota</taxon>
        <taxon>Actinomycetes</taxon>
        <taxon>Micrococcales</taxon>
        <taxon>Microbacteriaceae</taxon>
        <taxon>Microbacterium</taxon>
    </lineage>
</organism>
<dbReference type="InterPro" id="IPR044927">
    <property type="entry name" value="Endonuclea_NS_2"/>
</dbReference>
<protein>
    <recommendedName>
        <fullName evidence="1">Type VII secretion system protein EssD-like domain-containing protein</fullName>
    </recommendedName>
</protein>
<name>A0A177KD98_9MICO</name>
<dbReference type="Proteomes" id="UP000076998">
    <property type="component" value="Unassembled WGS sequence"/>
</dbReference>
<evidence type="ECO:0000313" key="2">
    <source>
        <dbReference type="EMBL" id="OAH51388.1"/>
    </source>
</evidence>
<feature type="domain" description="Type VII secretion system protein EssD-like" evidence="1">
    <location>
        <begin position="96"/>
        <end position="177"/>
    </location>
</feature>
<evidence type="ECO:0000259" key="1">
    <source>
        <dbReference type="Pfam" id="PF13930"/>
    </source>
</evidence>
<proteinExistence type="predicted"/>
<dbReference type="OrthoDB" id="2664633at2"/>
<dbReference type="RefSeq" id="WP_064001894.1">
    <property type="nucleotide sequence ID" value="NZ_LSTV01000001.1"/>
</dbReference>
<dbReference type="EMBL" id="LSTV01000001">
    <property type="protein sequence ID" value="OAH51388.1"/>
    <property type="molecule type" value="Genomic_DNA"/>
</dbReference>
<comment type="caution">
    <text evidence="2">The sequence shown here is derived from an EMBL/GenBank/DDBJ whole genome shotgun (WGS) entry which is preliminary data.</text>
</comment>
<reference evidence="2 3" key="1">
    <citation type="submission" date="2016-02" db="EMBL/GenBank/DDBJ databases">
        <authorList>
            <person name="Wen L."/>
            <person name="He K."/>
            <person name="Yang H."/>
        </authorList>
    </citation>
    <scope>NUCLEOTIDE SEQUENCE [LARGE SCALE GENOMIC DNA]</scope>
    <source>
        <strain evidence="2 3">CD11_3</strain>
    </source>
</reference>
<dbReference type="Pfam" id="PF13930">
    <property type="entry name" value="Endonuclea_NS_2"/>
    <property type="match status" value="1"/>
</dbReference>
<evidence type="ECO:0000313" key="3">
    <source>
        <dbReference type="Proteomes" id="UP000076998"/>
    </source>
</evidence>
<accession>A0A177KD98</accession>
<gene>
    <name evidence="2" type="ORF">AYL44_03750</name>
</gene>